<feature type="transmembrane region" description="Helical" evidence="9">
    <location>
        <begin position="116"/>
        <end position="134"/>
    </location>
</feature>
<organism evidence="12 13">
    <name type="scientific">Paenibacillus peoriae</name>
    <dbReference type="NCBI Taxonomy" id="59893"/>
    <lineage>
        <taxon>Bacteria</taxon>
        <taxon>Bacillati</taxon>
        <taxon>Bacillota</taxon>
        <taxon>Bacilli</taxon>
        <taxon>Bacillales</taxon>
        <taxon>Paenibacillaceae</taxon>
        <taxon>Paenibacillus</taxon>
    </lineage>
</organism>
<dbReference type="PANTHER" id="PTHR33908">
    <property type="entry name" value="MANNOSYLTRANSFERASE YKCB-RELATED"/>
    <property type="match status" value="1"/>
</dbReference>
<feature type="compositionally biased region" description="Gly residues" evidence="8">
    <location>
        <begin position="319"/>
        <end position="364"/>
    </location>
</feature>
<feature type="domain" description="Glycosyltransferase RgtA/B/C/D-like" evidence="10">
    <location>
        <begin position="67"/>
        <end position="225"/>
    </location>
</feature>
<dbReference type="RefSeq" id="WP_190298459.1">
    <property type="nucleotide sequence ID" value="NZ_CP061172.1"/>
</dbReference>
<feature type="transmembrane region" description="Helical" evidence="9">
    <location>
        <begin position="140"/>
        <end position="156"/>
    </location>
</feature>
<dbReference type="Pfam" id="PF24878">
    <property type="entry name" value="YkcB_C"/>
    <property type="match status" value="1"/>
</dbReference>
<feature type="domain" description="Putative mannosyltransferase YkcA/B-like C-terminal" evidence="11">
    <location>
        <begin position="639"/>
        <end position="726"/>
    </location>
</feature>
<sequence length="785" mass="83079">MIKKWFKTRADIPLIIIMLISAFLNGYNIWQDKYVNTYYTTAVASMLQSFHNFFFASLDSAGSVTVDKPPVVFWIQTLSAYIFGLHGWSVILPQALAQVGSVLLVYLLVKPSFGTISARLAAFAMATTPIAVAVSRTNNIDAMLVFTLLLATWLLFRGIRNSRTGLILAAFAVVGIAFNEKMLQAYMIVPALGLFYLLASKFNWKRKAVTLAGSAVILLIVSLSWAVVVDSTPADERPYMGSSGTNSVLNLAFGYNGLSRLTGDQGTGGTRGGQRTEQNNKSTTNSNNTNSDQVQTTTSSDSTTTTGDSGANNMTAGEFGAGGQMPPGGFGGNDQGGPGDGQGGQGGPGGGPGGNSGGGMFGTGEKGPLRLFQSSLSGQASWLLPFALIASIGLLASIRRRNITQKHKEVIFWLAWLIPVAAFFSVAGFFHHYYLIMLAPPIAALFGAGFVELWKQYRERSSWLSWLLPAAVLATSVFSWFVLQNYNDTIGSGWSIAVLILGIIGTVLLIVARLKSEKFTRFAIIASVLAMFIGPAYWALTPIIYGGNSMIPQAGPSQFGGGGGGRMPGGNDGNRGQSANGQQAEGTQTNNQTNNAENSSPDGNTSSTQTSTDTDQRSSTRSRGMGGPNGSQSLDQKTLSYLQKNNTGETYLFAASNYSTAAPYLVEAGQKVIIMNGFVSSDPVYTVDKIKALVESGQVKYFMISGGGGGGPDSGNSEVTAWIKEHGKVIPTDEWKTTTGETSTDVKATDSESDTTNSNANAQDGQGGPGGDERGGSGTLYEITL</sequence>
<evidence type="ECO:0000256" key="8">
    <source>
        <dbReference type="SAM" id="MobiDB-lite"/>
    </source>
</evidence>
<feature type="transmembrane region" description="Helical" evidence="9">
    <location>
        <begin position="494"/>
        <end position="512"/>
    </location>
</feature>
<evidence type="ECO:0000256" key="4">
    <source>
        <dbReference type="ARBA" id="ARBA00022679"/>
    </source>
</evidence>
<keyword evidence="6 9" id="KW-1133">Transmembrane helix</keyword>
<feature type="region of interest" description="Disordered" evidence="8">
    <location>
        <begin position="262"/>
        <end position="364"/>
    </location>
</feature>
<feature type="transmembrane region" description="Helical" evidence="9">
    <location>
        <begin position="433"/>
        <end position="451"/>
    </location>
</feature>
<dbReference type="GO" id="GO:0009103">
    <property type="term" value="P:lipopolysaccharide biosynthetic process"/>
    <property type="evidence" value="ECO:0007669"/>
    <property type="project" value="UniProtKB-ARBA"/>
</dbReference>
<feature type="compositionally biased region" description="Polar residues" evidence="8">
    <location>
        <begin position="737"/>
        <end position="746"/>
    </location>
</feature>
<feature type="transmembrane region" description="Helical" evidence="9">
    <location>
        <begin position="163"/>
        <end position="179"/>
    </location>
</feature>
<evidence type="ECO:0000256" key="5">
    <source>
        <dbReference type="ARBA" id="ARBA00022692"/>
    </source>
</evidence>
<dbReference type="AlphaFoldDB" id="A0A7H0Y9V8"/>
<evidence type="ECO:0000256" key="6">
    <source>
        <dbReference type="ARBA" id="ARBA00022989"/>
    </source>
</evidence>
<feature type="transmembrane region" description="Helical" evidence="9">
    <location>
        <begin position="410"/>
        <end position="427"/>
    </location>
</feature>
<dbReference type="EMBL" id="CP061172">
    <property type="protein sequence ID" value="QNR67866.1"/>
    <property type="molecule type" value="Genomic_DNA"/>
</dbReference>
<dbReference type="Pfam" id="PF13231">
    <property type="entry name" value="PMT_2"/>
    <property type="match status" value="1"/>
</dbReference>
<evidence type="ECO:0000256" key="7">
    <source>
        <dbReference type="ARBA" id="ARBA00023136"/>
    </source>
</evidence>
<dbReference type="InterPro" id="IPR050297">
    <property type="entry name" value="LipidA_mod_glycosyltrf_83"/>
</dbReference>
<evidence type="ECO:0000256" key="2">
    <source>
        <dbReference type="ARBA" id="ARBA00022475"/>
    </source>
</evidence>
<gene>
    <name evidence="12" type="ORF">IAQ67_01645</name>
</gene>
<feature type="region of interest" description="Disordered" evidence="8">
    <location>
        <begin position="556"/>
        <end position="635"/>
    </location>
</feature>
<feature type="transmembrane region" description="Helical" evidence="9">
    <location>
        <begin position="380"/>
        <end position="398"/>
    </location>
</feature>
<dbReference type="InterPro" id="IPR056785">
    <property type="entry name" value="YkcA/B-like_C"/>
</dbReference>
<feature type="compositionally biased region" description="Polar residues" evidence="8">
    <location>
        <begin position="754"/>
        <end position="764"/>
    </location>
</feature>
<protein>
    <submittedName>
        <fullName evidence="12">Glycosyltransferase family 39 protein</fullName>
    </submittedName>
</protein>
<dbReference type="GO" id="GO:0016763">
    <property type="term" value="F:pentosyltransferase activity"/>
    <property type="evidence" value="ECO:0007669"/>
    <property type="project" value="TreeGrafter"/>
</dbReference>
<keyword evidence="5 9" id="KW-0812">Transmembrane</keyword>
<keyword evidence="7 9" id="KW-0472">Membrane</keyword>
<reference evidence="12 13" key="1">
    <citation type="submission" date="2020-09" db="EMBL/GenBank/DDBJ databases">
        <title>Characterization of Paenibacillus peoriae strain ZF390 with broad-spectrum antimicrobial activity as a potential biocontrol agent.</title>
        <authorList>
            <person name="Li L."/>
            <person name="Zhao Y."/>
            <person name="Li B."/>
            <person name="Xie X."/>
        </authorList>
    </citation>
    <scope>NUCLEOTIDE SEQUENCE [LARGE SCALE GENOMIC DNA]</scope>
    <source>
        <strain evidence="12 13">ZF390</strain>
    </source>
</reference>
<name>A0A7H0Y9V8_9BACL</name>
<evidence type="ECO:0000256" key="1">
    <source>
        <dbReference type="ARBA" id="ARBA00004651"/>
    </source>
</evidence>
<feature type="transmembrane region" description="Helical" evidence="9">
    <location>
        <begin position="185"/>
        <end position="202"/>
    </location>
</feature>
<evidence type="ECO:0000313" key="12">
    <source>
        <dbReference type="EMBL" id="QNR67866.1"/>
    </source>
</evidence>
<dbReference type="PANTHER" id="PTHR33908:SF3">
    <property type="entry name" value="UNDECAPRENYL PHOSPHATE-ALPHA-4-AMINO-4-DEOXY-L-ARABINOSE ARABINOSYL TRANSFERASE"/>
    <property type="match status" value="1"/>
</dbReference>
<feature type="transmembrane region" description="Helical" evidence="9">
    <location>
        <begin position="88"/>
        <end position="109"/>
    </location>
</feature>
<accession>A0A7H0Y9V8</accession>
<feature type="compositionally biased region" description="Low complexity" evidence="8">
    <location>
        <begin position="574"/>
        <end position="598"/>
    </location>
</feature>
<evidence type="ECO:0000259" key="11">
    <source>
        <dbReference type="Pfam" id="PF24878"/>
    </source>
</evidence>
<evidence type="ECO:0000313" key="13">
    <source>
        <dbReference type="Proteomes" id="UP000516384"/>
    </source>
</evidence>
<feature type="transmembrane region" description="Helical" evidence="9">
    <location>
        <begin position="463"/>
        <end position="482"/>
    </location>
</feature>
<dbReference type="GO" id="GO:0010041">
    <property type="term" value="P:response to iron(III) ion"/>
    <property type="evidence" value="ECO:0007669"/>
    <property type="project" value="TreeGrafter"/>
</dbReference>
<keyword evidence="4 12" id="KW-0808">Transferase</keyword>
<evidence type="ECO:0000256" key="3">
    <source>
        <dbReference type="ARBA" id="ARBA00022676"/>
    </source>
</evidence>
<feature type="transmembrane region" description="Helical" evidence="9">
    <location>
        <begin position="519"/>
        <end position="540"/>
    </location>
</feature>
<feature type="compositionally biased region" description="Low complexity" evidence="8">
    <location>
        <begin position="273"/>
        <end position="309"/>
    </location>
</feature>
<feature type="transmembrane region" description="Helical" evidence="9">
    <location>
        <begin position="209"/>
        <end position="228"/>
    </location>
</feature>
<dbReference type="Proteomes" id="UP000516384">
    <property type="component" value="Chromosome"/>
</dbReference>
<keyword evidence="2" id="KW-1003">Cell membrane</keyword>
<comment type="subcellular location">
    <subcellularLocation>
        <location evidence="1">Cell membrane</location>
        <topology evidence="1">Multi-pass membrane protein</topology>
    </subcellularLocation>
</comment>
<proteinExistence type="predicted"/>
<evidence type="ECO:0000256" key="9">
    <source>
        <dbReference type="SAM" id="Phobius"/>
    </source>
</evidence>
<dbReference type="InterPro" id="IPR038731">
    <property type="entry name" value="RgtA/B/C-like"/>
</dbReference>
<keyword evidence="3" id="KW-0328">Glycosyltransferase</keyword>
<feature type="region of interest" description="Disordered" evidence="8">
    <location>
        <begin position="731"/>
        <end position="785"/>
    </location>
</feature>
<feature type="compositionally biased region" description="Low complexity" evidence="8">
    <location>
        <begin position="605"/>
        <end position="623"/>
    </location>
</feature>
<feature type="compositionally biased region" description="Gly residues" evidence="8">
    <location>
        <begin position="558"/>
        <end position="573"/>
    </location>
</feature>
<dbReference type="GO" id="GO:0005886">
    <property type="term" value="C:plasma membrane"/>
    <property type="evidence" value="ECO:0007669"/>
    <property type="project" value="UniProtKB-SubCell"/>
</dbReference>
<evidence type="ECO:0000259" key="10">
    <source>
        <dbReference type="Pfam" id="PF13231"/>
    </source>
</evidence>
<feature type="transmembrane region" description="Helical" evidence="9">
    <location>
        <begin position="12"/>
        <end position="30"/>
    </location>
</feature>